<keyword evidence="1" id="KW-0812">Transmembrane</keyword>
<protein>
    <submittedName>
        <fullName evidence="2">Uncharacterized protein</fullName>
    </submittedName>
</protein>
<evidence type="ECO:0000256" key="1">
    <source>
        <dbReference type="SAM" id="Phobius"/>
    </source>
</evidence>
<keyword evidence="1" id="KW-0472">Membrane</keyword>
<organism evidence="2 3">
    <name type="scientific">Citrus clementina</name>
    <name type="common">Clementine</name>
    <name type="synonym">Citrus deliciosa x Citrus sinensis</name>
    <dbReference type="NCBI Taxonomy" id="85681"/>
    <lineage>
        <taxon>Eukaryota</taxon>
        <taxon>Viridiplantae</taxon>
        <taxon>Streptophyta</taxon>
        <taxon>Embryophyta</taxon>
        <taxon>Tracheophyta</taxon>
        <taxon>Spermatophyta</taxon>
        <taxon>Magnoliopsida</taxon>
        <taxon>eudicotyledons</taxon>
        <taxon>Gunneridae</taxon>
        <taxon>Pentapetalae</taxon>
        <taxon>rosids</taxon>
        <taxon>malvids</taxon>
        <taxon>Sapindales</taxon>
        <taxon>Rutaceae</taxon>
        <taxon>Aurantioideae</taxon>
        <taxon>Citrus</taxon>
    </lineage>
</organism>
<dbReference type="InParanoid" id="V4SL16"/>
<feature type="transmembrane region" description="Helical" evidence="1">
    <location>
        <begin position="44"/>
        <end position="66"/>
    </location>
</feature>
<dbReference type="AlphaFoldDB" id="V4SL16"/>
<dbReference type="Proteomes" id="UP000030687">
    <property type="component" value="Unassembled WGS sequence"/>
</dbReference>
<reference evidence="2 3" key="1">
    <citation type="submission" date="2013-10" db="EMBL/GenBank/DDBJ databases">
        <authorList>
            <consortium name="International Citrus Genome Consortium"/>
            <person name="Jenkins J."/>
            <person name="Schmutz J."/>
            <person name="Prochnik S."/>
            <person name="Rokhsar D."/>
            <person name="Gmitter F."/>
            <person name="Ollitrault P."/>
            <person name="Machado M."/>
            <person name="Talon M."/>
            <person name="Wincker P."/>
            <person name="Jaillon O."/>
            <person name="Morgante M."/>
        </authorList>
    </citation>
    <scope>NUCLEOTIDE SEQUENCE</scope>
    <source>
        <strain evidence="3">cv. Clemenules</strain>
    </source>
</reference>
<dbReference type="KEGG" id="cic:CICLE_v10026948mg"/>
<sequence>MEIQEKSLEFKFVLIFISCTYLSHQSSTSFLTILAYLWPLFLSTTLFLVTIIVFSKTSVPCWIALLDS</sequence>
<gene>
    <name evidence="2" type="ORF">CICLE_v10026948mg</name>
</gene>
<accession>V4SL16</accession>
<feature type="transmembrane region" description="Helical" evidence="1">
    <location>
        <begin position="12"/>
        <end position="38"/>
    </location>
</feature>
<evidence type="ECO:0000313" key="2">
    <source>
        <dbReference type="EMBL" id="ESR41347.1"/>
    </source>
</evidence>
<keyword evidence="1" id="KW-1133">Transmembrane helix</keyword>
<dbReference type="Gramene" id="ESR41347">
    <property type="protein sequence ID" value="ESR41347"/>
    <property type="gene ID" value="CICLE_v10026948mg"/>
</dbReference>
<name>V4SL16_CITCL</name>
<proteinExistence type="predicted"/>
<dbReference type="EMBL" id="KI536925">
    <property type="protein sequence ID" value="ESR41347.1"/>
    <property type="molecule type" value="Genomic_DNA"/>
</dbReference>
<keyword evidence="3" id="KW-1185">Reference proteome</keyword>
<evidence type="ECO:0000313" key="3">
    <source>
        <dbReference type="Proteomes" id="UP000030687"/>
    </source>
</evidence>